<sequence>MFQKSKNIALSLIGLLALGIPPAQAINIGVSPSRVEMEINSSKTRSQSIRVLNLSSEPVVVRAIVRSWVMSEDSKLQVVAPSEQSLDQWIVYTPNQFTIPARGAQTIRFVIRPRVQPQPGEHRAVLYLEEVPPMDAPSKGVRVIGRLGVVIYGYVGDVKRVGVLNSVTVDTKPNAINAVFDISSQGNAYVRLNGQYAIWPAAKYPGSEVTKPLPNLGSPETKIPDVLLDAGALPSSPVLPNNRRQLLLPITKTLPPGNYVLDIDGNLSGSPIQKGIPFTVPNVNK</sequence>
<dbReference type="InterPro" id="IPR013783">
    <property type="entry name" value="Ig-like_fold"/>
</dbReference>
<protein>
    <submittedName>
        <fullName evidence="3">P pilus assembly protein, chaperone PapD</fullName>
    </submittedName>
</protein>
<dbReference type="InterPro" id="IPR016147">
    <property type="entry name" value="Pili_assmbl_chaperone_N"/>
</dbReference>
<dbReference type="InterPro" id="IPR008962">
    <property type="entry name" value="PapD-like_sf"/>
</dbReference>
<dbReference type="Gene3D" id="2.60.40.10">
    <property type="entry name" value="Immunoglobulins"/>
    <property type="match status" value="1"/>
</dbReference>
<gene>
    <name evidence="3" type="ORF">Cylst_5040</name>
</gene>
<dbReference type="STRING" id="56107.Cylst_5040"/>
<dbReference type="RefSeq" id="WP_015210324.1">
    <property type="nucleotide sequence ID" value="NC_019757.1"/>
</dbReference>
<evidence type="ECO:0000259" key="2">
    <source>
        <dbReference type="Pfam" id="PF00345"/>
    </source>
</evidence>
<dbReference type="GO" id="GO:0071555">
    <property type="term" value="P:cell wall organization"/>
    <property type="evidence" value="ECO:0007669"/>
    <property type="project" value="InterPro"/>
</dbReference>
<dbReference type="eggNOG" id="COG3121">
    <property type="taxonomic scope" value="Bacteria"/>
</dbReference>
<dbReference type="KEGG" id="csg:Cylst_5040"/>
<dbReference type="GO" id="GO:0030288">
    <property type="term" value="C:outer membrane-bounded periplasmic space"/>
    <property type="evidence" value="ECO:0007669"/>
    <property type="project" value="InterPro"/>
</dbReference>
<dbReference type="PATRIC" id="fig|56107.3.peg.5537"/>
<accession>K9X4S4</accession>
<dbReference type="SUPFAM" id="SSF49354">
    <property type="entry name" value="PapD-like"/>
    <property type="match status" value="1"/>
</dbReference>
<dbReference type="AlphaFoldDB" id="K9X4S4"/>
<feature type="signal peptide" evidence="1">
    <location>
        <begin position="1"/>
        <end position="25"/>
    </location>
</feature>
<name>K9X4S4_9NOST</name>
<evidence type="ECO:0000313" key="4">
    <source>
        <dbReference type="Proteomes" id="UP000010475"/>
    </source>
</evidence>
<reference evidence="3 4" key="1">
    <citation type="submission" date="2012-06" db="EMBL/GenBank/DDBJ databases">
        <title>Finished chromosome of genome of Cylindrospermum stagnale PCC 7417.</title>
        <authorList>
            <consortium name="US DOE Joint Genome Institute"/>
            <person name="Gugger M."/>
            <person name="Coursin T."/>
            <person name="Rippka R."/>
            <person name="Tandeau De Marsac N."/>
            <person name="Huntemann M."/>
            <person name="Wei C.-L."/>
            <person name="Han J."/>
            <person name="Detter J.C."/>
            <person name="Han C."/>
            <person name="Tapia R."/>
            <person name="Chen A."/>
            <person name="Kyrpides N."/>
            <person name="Mavromatis K."/>
            <person name="Markowitz V."/>
            <person name="Szeto E."/>
            <person name="Ivanova N."/>
            <person name="Pagani I."/>
            <person name="Pati A."/>
            <person name="Goodwin L."/>
            <person name="Nordberg H.P."/>
            <person name="Cantor M.N."/>
            <person name="Hua S.X."/>
            <person name="Woyke T."/>
            <person name="Kerfeld C.A."/>
        </authorList>
    </citation>
    <scope>NUCLEOTIDE SEQUENCE [LARGE SCALE GENOMIC DNA]</scope>
    <source>
        <strain evidence="3 4">PCC 7417</strain>
    </source>
</reference>
<evidence type="ECO:0000256" key="1">
    <source>
        <dbReference type="SAM" id="SignalP"/>
    </source>
</evidence>
<dbReference type="OrthoDB" id="509944at2"/>
<dbReference type="Pfam" id="PF00345">
    <property type="entry name" value="PapD_N"/>
    <property type="match status" value="1"/>
</dbReference>
<proteinExistence type="predicted"/>
<keyword evidence="1" id="KW-0732">Signal</keyword>
<feature type="domain" description="Pili assembly chaperone N-terminal" evidence="2">
    <location>
        <begin position="30"/>
        <end position="137"/>
    </location>
</feature>
<dbReference type="Proteomes" id="UP000010475">
    <property type="component" value="Chromosome"/>
</dbReference>
<dbReference type="HOGENOM" id="CLU_1026179_0_0_3"/>
<feature type="chain" id="PRO_5003938370" evidence="1">
    <location>
        <begin position="26"/>
        <end position="285"/>
    </location>
</feature>
<dbReference type="EMBL" id="CP003642">
    <property type="protein sequence ID" value="AFZ27089.1"/>
    <property type="molecule type" value="Genomic_DNA"/>
</dbReference>
<keyword evidence="4" id="KW-1185">Reference proteome</keyword>
<evidence type="ECO:0000313" key="3">
    <source>
        <dbReference type="EMBL" id="AFZ27089.1"/>
    </source>
</evidence>
<organism evidence="3 4">
    <name type="scientific">Cylindrospermum stagnale PCC 7417</name>
    <dbReference type="NCBI Taxonomy" id="56107"/>
    <lineage>
        <taxon>Bacteria</taxon>
        <taxon>Bacillati</taxon>
        <taxon>Cyanobacteriota</taxon>
        <taxon>Cyanophyceae</taxon>
        <taxon>Nostocales</taxon>
        <taxon>Nostocaceae</taxon>
        <taxon>Cylindrospermum</taxon>
    </lineage>
</organism>